<dbReference type="GO" id="GO:0005778">
    <property type="term" value="C:peroxisomal membrane"/>
    <property type="evidence" value="ECO:0007669"/>
    <property type="project" value="UniProtKB-SubCell"/>
</dbReference>
<dbReference type="GeneID" id="26901853"/>
<gene>
    <name evidence="4" type="ORF">ABB37_01558</name>
</gene>
<evidence type="ECO:0000256" key="1">
    <source>
        <dbReference type="ARBA" id="ARBA00023136"/>
    </source>
</evidence>
<evidence type="ECO:0000256" key="2">
    <source>
        <dbReference type="ARBA" id="ARBA00023140"/>
    </source>
</evidence>
<dbReference type="EMBL" id="LGTL01000002">
    <property type="protein sequence ID" value="KPA85191.1"/>
    <property type="molecule type" value="Genomic_DNA"/>
</dbReference>
<evidence type="ECO:0000256" key="3">
    <source>
        <dbReference type="ARBA" id="ARBA00046271"/>
    </source>
</evidence>
<dbReference type="RefSeq" id="XP_015663630.1">
    <property type="nucleotide sequence ID" value="XM_015798110.1"/>
</dbReference>
<name>A0A0N0DZE5_LEPPY</name>
<keyword evidence="5" id="KW-1185">Reference proteome</keyword>
<dbReference type="OrthoDB" id="272662at2759"/>
<evidence type="ECO:0000313" key="5">
    <source>
        <dbReference type="Proteomes" id="UP000037923"/>
    </source>
</evidence>
<evidence type="ECO:0000313" key="4">
    <source>
        <dbReference type="EMBL" id="KPA85191.1"/>
    </source>
</evidence>
<keyword evidence="1" id="KW-0472">Membrane</keyword>
<dbReference type="VEuPathDB" id="TriTrypDB:LpyrH10_02_5320"/>
<accession>A0A0N0DZE5</accession>
<dbReference type="InterPro" id="IPR008733">
    <property type="entry name" value="PEX11"/>
</dbReference>
<dbReference type="Proteomes" id="UP000037923">
    <property type="component" value="Unassembled WGS sequence"/>
</dbReference>
<comment type="subcellular location">
    <subcellularLocation>
        <location evidence="3">Peroxisome membrane</location>
    </subcellularLocation>
</comment>
<proteinExistence type="predicted"/>
<dbReference type="AlphaFoldDB" id="A0A0N0DZE5"/>
<sequence length="220" mass="24033">MSNVLLGASRVFATTDGADKFIKLVIGFLTVESTRDVAAKAHCANAAQHLAEARSFMRVGRVFNLVLKLLSLRDLFAAQGFKYTENKKFVEFVKTIFDLLFAVCDHVVVLAREGFVSASVGVARLARSTRVVQVLCHVLGVVHNLLDLRDAARRLVYDPPAAERACKIAGISALRDVADALVAVSFLGHAHNGWMLSVRSEGVLTFFSGALSTYLCWKYS</sequence>
<organism evidence="4 5">
    <name type="scientific">Leptomonas pyrrhocoris</name>
    <name type="common">Firebug parasite</name>
    <dbReference type="NCBI Taxonomy" id="157538"/>
    <lineage>
        <taxon>Eukaryota</taxon>
        <taxon>Discoba</taxon>
        <taxon>Euglenozoa</taxon>
        <taxon>Kinetoplastea</taxon>
        <taxon>Metakinetoplastina</taxon>
        <taxon>Trypanosomatida</taxon>
        <taxon>Trypanosomatidae</taxon>
        <taxon>Leishmaniinae</taxon>
        <taxon>Leptomonas</taxon>
    </lineage>
</organism>
<keyword evidence="2" id="KW-0576">Peroxisome</keyword>
<dbReference type="GO" id="GO:0016559">
    <property type="term" value="P:peroxisome fission"/>
    <property type="evidence" value="ECO:0007669"/>
    <property type="project" value="InterPro"/>
</dbReference>
<dbReference type="Pfam" id="PF05648">
    <property type="entry name" value="PEX11"/>
    <property type="match status" value="1"/>
</dbReference>
<comment type="caution">
    <text evidence="4">The sequence shown here is derived from an EMBL/GenBank/DDBJ whole genome shotgun (WGS) entry which is preliminary data.</text>
</comment>
<protein>
    <submittedName>
        <fullName evidence="4">Glycosomal membrane protein-like protein</fullName>
    </submittedName>
</protein>
<dbReference type="OMA" id="QGFAWTE"/>
<reference evidence="4 5" key="1">
    <citation type="submission" date="2015-07" db="EMBL/GenBank/DDBJ databases">
        <title>High-quality genome of monoxenous trypanosomatid Leptomonas pyrrhocoris.</title>
        <authorList>
            <person name="Flegontov P."/>
            <person name="Butenko A."/>
            <person name="Firsov S."/>
            <person name="Vlcek C."/>
            <person name="Logacheva M.D."/>
            <person name="Field M."/>
            <person name="Filatov D."/>
            <person name="Flegontova O."/>
            <person name="Gerasimov E."/>
            <person name="Jackson A.P."/>
            <person name="Kelly S."/>
            <person name="Opperdoes F."/>
            <person name="O'Reilly A."/>
            <person name="Votypka J."/>
            <person name="Yurchenko V."/>
            <person name="Lukes J."/>
        </authorList>
    </citation>
    <scope>NUCLEOTIDE SEQUENCE [LARGE SCALE GENOMIC DNA]</scope>
    <source>
        <strain evidence="4">H10</strain>
    </source>
</reference>